<dbReference type="EMBL" id="GBXM01091191">
    <property type="protein sequence ID" value="JAH17386.1"/>
    <property type="molecule type" value="Transcribed_RNA"/>
</dbReference>
<evidence type="ECO:0000313" key="1">
    <source>
        <dbReference type="EMBL" id="JAH17386.1"/>
    </source>
</evidence>
<protein>
    <submittedName>
        <fullName evidence="1">Uncharacterized protein</fullName>
    </submittedName>
</protein>
<accession>A0A0E9QKH7</accession>
<reference evidence="1" key="1">
    <citation type="submission" date="2014-11" db="EMBL/GenBank/DDBJ databases">
        <authorList>
            <person name="Amaro Gonzalez C."/>
        </authorList>
    </citation>
    <scope>NUCLEOTIDE SEQUENCE</scope>
</reference>
<reference evidence="1" key="2">
    <citation type="journal article" date="2015" name="Fish Shellfish Immunol.">
        <title>Early steps in the European eel (Anguilla anguilla)-Vibrio vulnificus interaction in the gills: Role of the RtxA13 toxin.</title>
        <authorList>
            <person name="Callol A."/>
            <person name="Pajuelo D."/>
            <person name="Ebbesson L."/>
            <person name="Teles M."/>
            <person name="MacKenzie S."/>
            <person name="Amaro C."/>
        </authorList>
    </citation>
    <scope>NUCLEOTIDE SEQUENCE</scope>
</reference>
<name>A0A0E9QKH7_ANGAN</name>
<proteinExistence type="predicted"/>
<dbReference type="AlphaFoldDB" id="A0A0E9QKH7"/>
<organism evidence="1">
    <name type="scientific">Anguilla anguilla</name>
    <name type="common">European freshwater eel</name>
    <name type="synonym">Muraena anguilla</name>
    <dbReference type="NCBI Taxonomy" id="7936"/>
    <lineage>
        <taxon>Eukaryota</taxon>
        <taxon>Metazoa</taxon>
        <taxon>Chordata</taxon>
        <taxon>Craniata</taxon>
        <taxon>Vertebrata</taxon>
        <taxon>Euteleostomi</taxon>
        <taxon>Actinopterygii</taxon>
        <taxon>Neopterygii</taxon>
        <taxon>Teleostei</taxon>
        <taxon>Anguilliformes</taxon>
        <taxon>Anguillidae</taxon>
        <taxon>Anguilla</taxon>
    </lineage>
</organism>
<sequence>MIQLSGLRYHSLTSSSILFNPLVRNYVNYIMSHNHEKYQKLN</sequence>